<evidence type="ECO:0000256" key="1">
    <source>
        <dbReference type="ARBA" id="ARBA00001936"/>
    </source>
</evidence>
<evidence type="ECO:0000256" key="2">
    <source>
        <dbReference type="ARBA" id="ARBA00001946"/>
    </source>
</evidence>
<dbReference type="EMBL" id="HBEM01022327">
    <property type="protein sequence ID" value="CAD8456267.1"/>
    <property type="molecule type" value="Transcribed_RNA"/>
</dbReference>
<dbReference type="GO" id="GO:0005737">
    <property type="term" value="C:cytoplasm"/>
    <property type="evidence" value="ECO:0007669"/>
    <property type="project" value="TreeGrafter"/>
</dbReference>
<dbReference type="GO" id="GO:0070260">
    <property type="term" value="F:5'-tyrosyl-DNA phosphodiesterase activity"/>
    <property type="evidence" value="ECO:0007669"/>
    <property type="project" value="TreeGrafter"/>
</dbReference>
<evidence type="ECO:0000259" key="11">
    <source>
        <dbReference type="Pfam" id="PF03372"/>
    </source>
</evidence>
<dbReference type="PANTHER" id="PTHR15822">
    <property type="entry name" value="TRAF AND TNF RECEPTOR-ASSOCIATED PROTEIN"/>
    <property type="match status" value="1"/>
</dbReference>
<evidence type="ECO:0000256" key="4">
    <source>
        <dbReference type="ARBA" id="ARBA00022722"/>
    </source>
</evidence>
<dbReference type="PANTHER" id="PTHR15822:SF4">
    <property type="entry name" value="TYROSYL-DNA PHOSPHODIESTERASE 2"/>
    <property type="match status" value="1"/>
</dbReference>
<evidence type="ECO:0000256" key="9">
    <source>
        <dbReference type="ARBA" id="ARBA00023204"/>
    </source>
</evidence>
<evidence type="ECO:0000256" key="10">
    <source>
        <dbReference type="ARBA" id="ARBA00023242"/>
    </source>
</evidence>
<dbReference type="GO" id="GO:0006302">
    <property type="term" value="P:double-strand break repair"/>
    <property type="evidence" value="ECO:0007669"/>
    <property type="project" value="TreeGrafter"/>
</dbReference>
<gene>
    <name evidence="12" type="ORF">LAMO00422_LOCUS15213</name>
</gene>
<keyword evidence="8" id="KW-0460">Magnesium</keyword>
<comment type="cofactor">
    <cofactor evidence="1">
        <name>Mn(2+)</name>
        <dbReference type="ChEBI" id="CHEBI:29035"/>
    </cofactor>
</comment>
<keyword evidence="10" id="KW-0539">Nucleus</keyword>
<comment type="subcellular location">
    <subcellularLocation>
        <location evidence="3">Nucleus</location>
        <location evidence="3">PML body</location>
    </subcellularLocation>
</comment>
<keyword evidence="7" id="KW-0378">Hydrolase</keyword>
<protein>
    <recommendedName>
        <fullName evidence="11">Endonuclease/exonuclease/phosphatase domain-containing protein</fullName>
    </recommendedName>
</protein>
<dbReference type="GO" id="GO:0046872">
    <property type="term" value="F:metal ion binding"/>
    <property type="evidence" value="ECO:0007669"/>
    <property type="project" value="UniProtKB-KW"/>
</dbReference>
<evidence type="ECO:0000256" key="5">
    <source>
        <dbReference type="ARBA" id="ARBA00022723"/>
    </source>
</evidence>
<comment type="cofactor">
    <cofactor evidence="2">
        <name>Mg(2+)</name>
        <dbReference type="ChEBI" id="CHEBI:18420"/>
    </cofactor>
</comment>
<dbReference type="CDD" id="cd09080">
    <property type="entry name" value="TDP2"/>
    <property type="match status" value="1"/>
</dbReference>
<feature type="domain" description="Endonuclease/exonuclease/phosphatase" evidence="11">
    <location>
        <begin position="30"/>
        <end position="297"/>
    </location>
</feature>
<dbReference type="AlphaFoldDB" id="A0A7S0DJB4"/>
<evidence type="ECO:0000256" key="3">
    <source>
        <dbReference type="ARBA" id="ARBA00004322"/>
    </source>
</evidence>
<organism evidence="12">
    <name type="scientific">Amorphochlora amoebiformis</name>
    <dbReference type="NCBI Taxonomy" id="1561963"/>
    <lineage>
        <taxon>Eukaryota</taxon>
        <taxon>Sar</taxon>
        <taxon>Rhizaria</taxon>
        <taxon>Cercozoa</taxon>
        <taxon>Chlorarachniophyceae</taxon>
        <taxon>Amorphochlora</taxon>
    </lineage>
</organism>
<evidence type="ECO:0000313" key="12">
    <source>
        <dbReference type="EMBL" id="CAD8456267.1"/>
    </source>
</evidence>
<dbReference type="InterPro" id="IPR005135">
    <property type="entry name" value="Endo/exonuclease/phosphatase"/>
</dbReference>
<evidence type="ECO:0000256" key="6">
    <source>
        <dbReference type="ARBA" id="ARBA00022763"/>
    </source>
</evidence>
<dbReference type="Gene3D" id="3.60.10.10">
    <property type="entry name" value="Endonuclease/exonuclease/phosphatase"/>
    <property type="match status" value="1"/>
</dbReference>
<reference evidence="12" key="1">
    <citation type="submission" date="2021-01" db="EMBL/GenBank/DDBJ databases">
        <authorList>
            <person name="Corre E."/>
            <person name="Pelletier E."/>
            <person name="Niang G."/>
            <person name="Scheremetjew M."/>
            <person name="Finn R."/>
            <person name="Kale V."/>
            <person name="Holt S."/>
            <person name="Cochrane G."/>
            <person name="Meng A."/>
            <person name="Brown T."/>
            <person name="Cohen L."/>
        </authorList>
    </citation>
    <scope>NUCLEOTIDE SEQUENCE</scope>
    <source>
        <strain evidence="12">CCMP2058</strain>
    </source>
</reference>
<sequence length="340" mass="38586">MSTNESEPTDQELAIEVKDVRTNVKGFSVLTWNVWFGDMHESSEAFERRCQLIVESLGTTSPDIIALQEVTPTCLSILLESEWLKTGYDVSRRSINTYGVLILTRKELKASFTTIQLPTKMGRDLHIAKCNIGGRWVVVGCVHLESLNNPAKRKQQLRICKTSLDRFSECKDSILVGDFNFCSYRNYNPEITPLENNMLGQVMLGFVDVWPALNKDSKGFTFDSECNTNVDRYERMRYDRVMARTLTLKPTTIKRYGTHVVRLKTKPEPKRGKIKRGPGCYIRQLSILRGSKRHLSDHFGLLATFAPLQHGERPMPAMLEGTSQEKQVSVCRVLGGCSIT</sequence>
<dbReference type="GO" id="GO:0004518">
    <property type="term" value="F:nuclease activity"/>
    <property type="evidence" value="ECO:0007669"/>
    <property type="project" value="UniProtKB-KW"/>
</dbReference>
<keyword evidence="6" id="KW-0227">DNA damage</keyword>
<proteinExistence type="predicted"/>
<name>A0A7S0DJB4_9EUKA</name>
<keyword evidence="5" id="KW-0479">Metal-binding</keyword>
<keyword evidence="4" id="KW-0540">Nuclease</keyword>
<dbReference type="SUPFAM" id="SSF56219">
    <property type="entry name" value="DNase I-like"/>
    <property type="match status" value="1"/>
</dbReference>
<dbReference type="InterPro" id="IPR036691">
    <property type="entry name" value="Endo/exonu/phosph_ase_sf"/>
</dbReference>
<keyword evidence="9" id="KW-0234">DNA repair</keyword>
<dbReference type="GO" id="GO:0003697">
    <property type="term" value="F:single-stranded DNA binding"/>
    <property type="evidence" value="ECO:0007669"/>
    <property type="project" value="TreeGrafter"/>
</dbReference>
<evidence type="ECO:0000256" key="7">
    <source>
        <dbReference type="ARBA" id="ARBA00022801"/>
    </source>
</evidence>
<dbReference type="Pfam" id="PF03372">
    <property type="entry name" value="Exo_endo_phos"/>
    <property type="match status" value="1"/>
</dbReference>
<evidence type="ECO:0000256" key="8">
    <source>
        <dbReference type="ARBA" id="ARBA00022842"/>
    </source>
</evidence>
<accession>A0A7S0DJB4</accession>
<dbReference type="InterPro" id="IPR051547">
    <property type="entry name" value="TDP2-like"/>
</dbReference>